<feature type="compositionally biased region" description="Polar residues" evidence="1">
    <location>
        <begin position="191"/>
        <end position="200"/>
    </location>
</feature>
<name>A0A7J7M0N0_9MAGN</name>
<evidence type="ECO:0000256" key="1">
    <source>
        <dbReference type="SAM" id="MobiDB-lite"/>
    </source>
</evidence>
<evidence type="ECO:0000313" key="2">
    <source>
        <dbReference type="EMBL" id="KAF6148360.1"/>
    </source>
</evidence>
<dbReference type="Proteomes" id="UP000541444">
    <property type="component" value="Unassembled WGS sequence"/>
</dbReference>
<feature type="region of interest" description="Disordered" evidence="1">
    <location>
        <begin position="174"/>
        <end position="200"/>
    </location>
</feature>
<keyword evidence="3" id="KW-1185">Reference proteome</keyword>
<sequence>MLMKLGWGFLNDHDPWAVFLRAKFFTKNGLISNYKKNSSIWTGLKEAITTVNTHSTWIIGSGKEIDFWRDCWGSDIALIDLLDISPVIWNLCIARLCRIISQHAWSAPSEVVEFLRTHGIELPNITLNVVDQDIKSGSTILMASFLLIALSIKSVLTSLKSGGSVIFTAKQSSPESATSSGESATMRSPPRTISSNGDLC</sequence>
<protein>
    <submittedName>
        <fullName evidence="2">Uncharacterized protein</fullName>
    </submittedName>
</protein>
<dbReference type="AlphaFoldDB" id="A0A7J7M0N0"/>
<proteinExistence type="predicted"/>
<comment type="caution">
    <text evidence="2">The sequence shown here is derived from an EMBL/GenBank/DDBJ whole genome shotgun (WGS) entry which is preliminary data.</text>
</comment>
<reference evidence="2 3" key="1">
    <citation type="journal article" date="2020" name="IScience">
        <title>Genome Sequencing of the Endangered Kingdonia uniflora (Circaeasteraceae, Ranunculales) Reveals Potential Mechanisms of Evolutionary Specialization.</title>
        <authorList>
            <person name="Sun Y."/>
            <person name="Deng T."/>
            <person name="Zhang A."/>
            <person name="Moore M.J."/>
            <person name="Landis J.B."/>
            <person name="Lin N."/>
            <person name="Zhang H."/>
            <person name="Zhang X."/>
            <person name="Huang J."/>
            <person name="Zhang X."/>
            <person name="Sun H."/>
            <person name="Wang H."/>
        </authorList>
    </citation>
    <scope>NUCLEOTIDE SEQUENCE [LARGE SCALE GENOMIC DNA]</scope>
    <source>
        <strain evidence="2">TB1705</strain>
        <tissue evidence="2">Leaf</tissue>
    </source>
</reference>
<dbReference type="EMBL" id="JACGCM010001848">
    <property type="protein sequence ID" value="KAF6148360.1"/>
    <property type="molecule type" value="Genomic_DNA"/>
</dbReference>
<gene>
    <name evidence="2" type="ORF">GIB67_025579</name>
</gene>
<accession>A0A7J7M0N0</accession>
<organism evidence="2 3">
    <name type="scientific">Kingdonia uniflora</name>
    <dbReference type="NCBI Taxonomy" id="39325"/>
    <lineage>
        <taxon>Eukaryota</taxon>
        <taxon>Viridiplantae</taxon>
        <taxon>Streptophyta</taxon>
        <taxon>Embryophyta</taxon>
        <taxon>Tracheophyta</taxon>
        <taxon>Spermatophyta</taxon>
        <taxon>Magnoliopsida</taxon>
        <taxon>Ranunculales</taxon>
        <taxon>Circaeasteraceae</taxon>
        <taxon>Kingdonia</taxon>
    </lineage>
</organism>
<feature type="compositionally biased region" description="Low complexity" evidence="1">
    <location>
        <begin position="174"/>
        <end position="185"/>
    </location>
</feature>
<evidence type="ECO:0000313" key="3">
    <source>
        <dbReference type="Proteomes" id="UP000541444"/>
    </source>
</evidence>